<evidence type="ECO:0008006" key="9">
    <source>
        <dbReference type="Google" id="ProtNLM"/>
    </source>
</evidence>
<dbReference type="EMBL" id="FQZI01000001">
    <property type="protein sequence ID" value="SHI48153.1"/>
    <property type="molecule type" value="Genomic_DNA"/>
</dbReference>
<keyword evidence="3 6" id="KW-0812">Transmembrane</keyword>
<dbReference type="PANTHER" id="PTHR30250:SF11">
    <property type="entry name" value="O-ANTIGEN TRANSPORTER-RELATED"/>
    <property type="match status" value="1"/>
</dbReference>
<gene>
    <name evidence="7" type="ORF">SAMN05444363_0763</name>
</gene>
<comment type="subcellular location">
    <subcellularLocation>
        <location evidence="1">Cell membrane</location>
        <topology evidence="1">Multi-pass membrane protein</topology>
    </subcellularLocation>
</comment>
<feature type="transmembrane region" description="Helical" evidence="6">
    <location>
        <begin position="104"/>
        <end position="124"/>
    </location>
</feature>
<feature type="transmembrane region" description="Helical" evidence="6">
    <location>
        <begin position="329"/>
        <end position="348"/>
    </location>
</feature>
<proteinExistence type="predicted"/>
<evidence type="ECO:0000256" key="1">
    <source>
        <dbReference type="ARBA" id="ARBA00004651"/>
    </source>
</evidence>
<accession>A0A1M6BI43</accession>
<feature type="transmembrane region" description="Helical" evidence="6">
    <location>
        <begin position="197"/>
        <end position="217"/>
    </location>
</feature>
<evidence type="ECO:0000256" key="4">
    <source>
        <dbReference type="ARBA" id="ARBA00022989"/>
    </source>
</evidence>
<dbReference type="Proteomes" id="UP000184488">
    <property type="component" value="Unassembled WGS sequence"/>
</dbReference>
<dbReference type="InterPro" id="IPR050833">
    <property type="entry name" value="Poly_Biosynth_Transport"/>
</dbReference>
<dbReference type="RefSeq" id="WP_073308725.1">
    <property type="nucleotide sequence ID" value="NZ_FQZI01000001.1"/>
</dbReference>
<feature type="transmembrane region" description="Helical" evidence="6">
    <location>
        <begin position="354"/>
        <end position="373"/>
    </location>
</feature>
<keyword evidence="8" id="KW-1185">Reference proteome</keyword>
<evidence type="ECO:0000313" key="8">
    <source>
        <dbReference type="Proteomes" id="UP000184488"/>
    </source>
</evidence>
<evidence type="ECO:0000256" key="5">
    <source>
        <dbReference type="ARBA" id="ARBA00023136"/>
    </source>
</evidence>
<dbReference type="PANTHER" id="PTHR30250">
    <property type="entry name" value="PST FAMILY PREDICTED COLANIC ACID TRANSPORTER"/>
    <property type="match status" value="1"/>
</dbReference>
<feature type="transmembrane region" description="Helical" evidence="6">
    <location>
        <begin position="77"/>
        <end position="98"/>
    </location>
</feature>
<sequence>MNRILQLLYSILKLVSLPLFNFLLLFSGVKFYGKENWGTFISISIWIYFLAFIAKWSGQNYLIKELSKNTSNYLSIFYSNLIERSTLLLPSLTFFAFFSKAISLYSIILLILIFIYNSFEILVVYKQKLELQFTSEIIGITIILSGFYLIPNFELPSILLLFCFSFLIKNLILFFCIKPNLKNVSLNFSIKNLIKTFPFFLIGFSGWLASKCDIYLVNYFFTKKELSEYQILMNCFIILQSIPAYLVLPINKHLFRLPENSISKIKSKILLFTIPITSIATIIIWIFLKKSLQIEFSKLIYLFAALSTIPTFLYTIDILQFYRKEKEKFVMLYSFISIILNFAIALILIPYLRILGIVISVCISQWLYLFLILRENKNEKHY</sequence>
<dbReference type="GO" id="GO:0005886">
    <property type="term" value="C:plasma membrane"/>
    <property type="evidence" value="ECO:0007669"/>
    <property type="project" value="UniProtKB-SubCell"/>
</dbReference>
<feature type="transmembrane region" description="Helical" evidence="6">
    <location>
        <begin position="229"/>
        <end position="248"/>
    </location>
</feature>
<evidence type="ECO:0000256" key="3">
    <source>
        <dbReference type="ARBA" id="ARBA00022692"/>
    </source>
</evidence>
<dbReference type="STRING" id="415425.SAMN05444363_0763"/>
<keyword evidence="2" id="KW-1003">Cell membrane</keyword>
<feature type="transmembrane region" description="Helical" evidence="6">
    <location>
        <begin position="131"/>
        <end position="150"/>
    </location>
</feature>
<dbReference type="AlphaFoldDB" id="A0A1M6BI43"/>
<evidence type="ECO:0000313" key="7">
    <source>
        <dbReference type="EMBL" id="SHI48153.1"/>
    </source>
</evidence>
<evidence type="ECO:0000256" key="6">
    <source>
        <dbReference type="SAM" id="Phobius"/>
    </source>
</evidence>
<keyword evidence="5 6" id="KW-0472">Membrane</keyword>
<feature type="transmembrane region" description="Helical" evidence="6">
    <location>
        <begin position="269"/>
        <end position="288"/>
    </location>
</feature>
<name>A0A1M6BI43_9FLAO</name>
<feature type="transmembrane region" description="Helical" evidence="6">
    <location>
        <begin position="156"/>
        <end position="177"/>
    </location>
</feature>
<feature type="transmembrane region" description="Helical" evidence="6">
    <location>
        <begin position="37"/>
        <end position="56"/>
    </location>
</feature>
<feature type="transmembrane region" description="Helical" evidence="6">
    <location>
        <begin position="300"/>
        <end position="322"/>
    </location>
</feature>
<keyword evidence="4 6" id="KW-1133">Transmembrane helix</keyword>
<evidence type="ECO:0000256" key="2">
    <source>
        <dbReference type="ARBA" id="ARBA00022475"/>
    </source>
</evidence>
<organism evidence="7 8">
    <name type="scientific">Flavobacterium terrae</name>
    <dbReference type="NCBI Taxonomy" id="415425"/>
    <lineage>
        <taxon>Bacteria</taxon>
        <taxon>Pseudomonadati</taxon>
        <taxon>Bacteroidota</taxon>
        <taxon>Flavobacteriia</taxon>
        <taxon>Flavobacteriales</taxon>
        <taxon>Flavobacteriaceae</taxon>
        <taxon>Flavobacterium</taxon>
    </lineage>
</organism>
<dbReference type="OrthoDB" id="1409880at2"/>
<feature type="transmembrane region" description="Helical" evidence="6">
    <location>
        <begin position="7"/>
        <end position="25"/>
    </location>
</feature>
<protein>
    <recommendedName>
        <fullName evidence="9">Membrane protein involved in the export of O-antigen and teichoic acid</fullName>
    </recommendedName>
</protein>
<reference evidence="8" key="1">
    <citation type="submission" date="2016-11" db="EMBL/GenBank/DDBJ databases">
        <authorList>
            <person name="Varghese N."/>
            <person name="Submissions S."/>
        </authorList>
    </citation>
    <scope>NUCLEOTIDE SEQUENCE [LARGE SCALE GENOMIC DNA]</scope>
    <source>
        <strain evidence="8">DSM 18829</strain>
    </source>
</reference>